<evidence type="ECO:0000313" key="3">
    <source>
        <dbReference type="Proteomes" id="UP000460287"/>
    </source>
</evidence>
<dbReference type="Proteomes" id="UP000460287">
    <property type="component" value="Unassembled WGS sequence"/>
</dbReference>
<accession>A0A7X2T0X0</accession>
<name>A0A7X2T0X0_9CLOT</name>
<evidence type="ECO:0000259" key="1">
    <source>
        <dbReference type="Pfam" id="PF00561"/>
    </source>
</evidence>
<sequence length="301" mass="34346">MNEINLKSLNNENLVNGIINCKHFKKKINYRKLEVETCLGVVHILNAGNKEGRPVIIFHEENSTCVYCLNQYKSLLNDYNVYVCDITRQLGYLSKHTDSYGEWASDIIEGLGYKKMICIGESFGGQVIIKLMCFSPSKIIKSVLISPYGIIKVQRFKLFFHSMIPRFIYKLTKKQKFLYKSINAFVLCDGSKEECNELSKKVFNYVKPSAAFSETINPYDAAMCLSPTLVFAGEKDLIFSSSKLLKAAKDSFFNSSIYLIRNCAHIAFLSDNVCREINKEIIKFLKEDDDVSVIKYKDVVG</sequence>
<comment type="caution">
    <text evidence="2">The sequence shown here is derived from an EMBL/GenBank/DDBJ whole genome shotgun (WGS) entry which is preliminary data.</text>
</comment>
<evidence type="ECO:0000313" key="2">
    <source>
        <dbReference type="EMBL" id="MSR91066.1"/>
    </source>
</evidence>
<keyword evidence="2" id="KW-0378">Hydrolase</keyword>
<dbReference type="RefSeq" id="WP_154530945.1">
    <property type="nucleotide sequence ID" value="NZ_JAXFSD010000166.1"/>
</dbReference>
<gene>
    <name evidence="2" type="ORF">FYJ33_06505</name>
</gene>
<reference evidence="2 3" key="1">
    <citation type="submission" date="2019-08" db="EMBL/GenBank/DDBJ databases">
        <title>In-depth cultivation of the pig gut microbiome towards novel bacterial diversity and tailored functional studies.</title>
        <authorList>
            <person name="Wylensek D."/>
            <person name="Hitch T.C.A."/>
            <person name="Clavel T."/>
        </authorList>
    </citation>
    <scope>NUCLEOTIDE SEQUENCE [LARGE SCALE GENOMIC DNA]</scope>
    <source>
        <strain evidence="2 3">WCA-383-APC-5B</strain>
    </source>
</reference>
<dbReference type="Gene3D" id="3.40.50.1820">
    <property type="entry name" value="alpha/beta hydrolase"/>
    <property type="match status" value="1"/>
</dbReference>
<proteinExistence type="predicted"/>
<dbReference type="GO" id="GO:0016787">
    <property type="term" value="F:hydrolase activity"/>
    <property type="evidence" value="ECO:0007669"/>
    <property type="project" value="UniProtKB-KW"/>
</dbReference>
<dbReference type="EMBL" id="VULX01000006">
    <property type="protein sequence ID" value="MSR91066.1"/>
    <property type="molecule type" value="Genomic_DNA"/>
</dbReference>
<feature type="domain" description="AB hydrolase-1" evidence="1">
    <location>
        <begin position="96"/>
        <end position="270"/>
    </location>
</feature>
<dbReference type="SUPFAM" id="SSF53474">
    <property type="entry name" value="alpha/beta-Hydrolases"/>
    <property type="match status" value="1"/>
</dbReference>
<dbReference type="AlphaFoldDB" id="A0A7X2T0X0"/>
<protein>
    <submittedName>
        <fullName evidence="2">Alpha/beta hydrolase</fullName>
    </submittedName>
</protein>
<dbReference type="Pfam" id="PF00561">
    <property type="entry name" value="Abhydrolase_1"/>
    <property type="match status" value="1"/>
</dbReference>
<dbReference type="InterPro" id="IPR029058">
    <property type="entry name" value="AB_hydrolase_fold"/>
</dbReference>
<keyword evidence="3" id="KW-1185">Reference proteome</keyword>
<dbReference type="InterPro" id="IPR000073">
    <property type="entry name" value="AB_hydrolase_1"/>
</dbReference>
<organism evidence="2 3">
    <name type="scientific">Inconstantimicrobium porci</name>
    <dbReference type="NCBI Taxonomy" id="2652291"/>
    <lineage>
        <taxon>Bacteria</taxon>
        <taxon>Bacillati</taxon>
        <taxon>Bacillota</taxon>
        <taxon>Clostridia</taxon>
        <taxon>Eubacteriales</taxon>
        <taxon>Clostridiaceae</taxon>
        <taxon>Inconstantimicrobium</taxon>
    </lineage>
</organism>